<dbReference type="EMBL" id="JAOCGG010000026">
    <property type="protein sequence ID" value="MDH1631395.1"/>
    <property type="molecule type" value="Genomic_DNA"/>
</dbReference>
<dbReference type="Proteomes" id="UP001160882">
    <property type="component" value="Unassembled WGS sequence"/>
</dbReference>
<comment type="caution">
    <text evidence="1">The sequence shown here is derived from an EMBL/GenBank/DDBJ whole genome shotgun (WGS) entry which is preliminary data.</text>
</comment>
<sequence length="149" mass="16779">MNGQSRSKQVEELIARLSVNRNACDENELCCEVRLISENEKLQVIRDLIVFNVRLAAAVAARVHLAERQQVQLMRELLESGGSNTIRQFVDRLFSHRLSASLVLKELMRARANNPDAVSLMAYYFSGKLVFRSADQKSIICKLRSGDAG</sequence>
<accession>A0AA42RXY6</accession>
<evidence type="ECO:0000313" key="1">
    <source>
        <dbReference type="EMBL" id="MDH1631395.1"/>
    </source>
</evidence>
<protein>
    <submittedName>
        <fullName evidence="1">Uncharacterized protein</fullName>
    </submittedName>
</protein>
<name>A0AA42RXY6_9PSED</name>
<evidence type="ECO:0000313" key="2">
    <source>
        <dbReference type="Proteomes" id="UP001160882"/>
    </source>
</evidence>
<gene>
    <name evidence="1" type="ORF">N5I14_14200</name>
</gene>
<organism evidence="1 2">
    <name type="scientific">Pseudomonas mosselii</name>
    <dbReference type="NCBI Taxonomy" id="78327"/>
    <lineage>
        <taxon>Bacteria</taxon>
        <taxon>Pseudomonadati</taxon>
        <taxon>Pseudomonadota</taxon>
        <taxon>Gammaproteobacteria</taxon>
        <taxon>Pseudomonadales</taxon>
        <taxon>Pseudomonadaceae</taxon>
        <taxon>Pseudomonas</taxon>
    </lineage>
</organism>
<dbReference type="AlphaFoldDB" id="A0AA42RXY6"/>
<reference evidence="1" key="1">
    <citation type="submission" date="2022-09" db="EMBL/GenBank/DDBJ databases">
        <title>Intensive care unit water sources are persistently colonized with multi-drug resistant bacteria and are the site of extensive horizontal gene transfer of antibiotic resistance genes.</title>
        <authorList>
            <person name="Diorio-Toth L."/>
        </authorList>
    </citation>
    <scope>NUCLEOTIDE SEQUENCE</scope>
    <source>
        <strain evidence="1">GD03782</strain>
    </source>
</reference>
<dbReference type="RefSeq" id="WP_280082256.1">
    <property type="nucleotide sequence ID" value="NZ_JALLNB010000010.1"/>
</dbReference>
<proteinExistence type="predicted"/>